<dbReference type="InterPro" id="IPR059113">
    <property type="entry name" value="Znf_ribbon"/>
</dbReference>
<comment type="caution">
    <text evidence="3">The sequence shown here is derived from an EMBL/GenBank/DDBJ whole genome shotgun (WGS) entry which is preliminary data.</text>
</comment>
<evidence type="ECO:0000313" key="4">
    <source>
        <dbReference type="Proteomes" id="UP000461162"/>
    </source>
</evidence>
<proteinExistence type="predicted"/>
<feature type="domain" description="Putative zinc-ribbon" evidence="2">
    <location>
        <begin position="97"/>
        <end position="120"/>
    </location>
</feature>
<keyword evidence="1" id="KW-1133">Transmembrane helix</keyword>
<organism evidence="3 4">
    <name type="scientific">Pseudodesulfovibrio alkaliphilus</name>
    <dbReference type="NCBI Taxonomy" id="2661613"/>
    <lineage>
        <taxon>Bacteria</taxon>
        <taxon>Pseudomonadati</taxon>
        <taxon>Thermodesulfobacteriota</taxon>
        <taxon>Desulfovibrionia</taxon>
        <taxon>Desulfovibrionales</taxon>
        <taxon>Desulfovibrionaceae</taxon>
    </lineage>
</organism>
<dbReference type="AlphaFoldDB" id="A0A7K1KR12"/>
<keyword evidence="1" id="KW-0812">Transmembrane</keyword>
<accession>A0A7K1KR12</accession>
<evidence type="ECO:0000256" key="1">
    <source>
        <dbReference type="SAM" id="Phobius"/>
    </source>
</evidence>
<dbReference type="EMBL" id="WODC01000007">
    <property type="protein sequence ID" value="MUM78291.1"/>
    <property type="molecule type" value="Genomic_DNA"/>
</dbReference>
<gene>
    <name evidence="3" type="ORF">GKC30_11660</name>
</gene>
<dbReference type="Pfam" id="PF13248">
    <property type="entry name" value="Zn_ribbon_3"/>
    <property type="match status" value="1"/>
</dbReference>
<reference evidence="3 4" key="1">
    <citation type="submission" date="2019-11" db="EMBL/GenBank/DDBJ databases">
        <title>Pseudodesulfovibrio alkaliphilus, sp. nov., an alkaliphilic sulfate-reducing bacteria from mud volcano of Taman peninsula, Russia.</title>
        <authorList>
            <person name="Frolova A."/>
            <person name="Merkel A.Y."/>
            <person name="Slobodkin A.I."/>
        </authorList>
    </citation>
    <scope>NUCLEOTIDE SEQUENCE [LARGE SCALE GENOMIC DNA]</scope>
    <source>
        <strain evidence="3 4">F-1</strain>
    </source>
</reference>
<keyword evidence="1" id="KW-0472">Membrane</keyword>
<sequence>MLIAFWIIMAIIVAMIANSKGKGAIAWFFYGLIIWPIALVHILITKDDFQNTTSEIKTNECNSKYVCMKCGKVKEEEGWCSTCCDLTYNRIQTSQKEKECPYCAELIKAKAIKCKHCGSEIEPNTI</sequence>
<dbReference type="RefSeq" id="WP_155934905.1">
    <property type="nucleotide sequence ID" value="NZ_WODC01000007.1"/>
</dbReference>
<evidence type="ECO:0000313" key="3">
    <source>
        <dbReference type="EMBL" id="MUM78291.1"/>
    </source>
</evidence>
<name>A0A7K1KR12_9BACT</name>
<protein>
    <recommendedName>
        <fullName evidence="2">Putative zinc-ribbon domain-containing protein</fullName>
    </recommendedName>
</protein>
<keyword evidence="4" id="KW-1185">Reference proteome</keyword>
<feature type="transmembrane region" description="Helical" evidence="1">
    <location>
        <begin position="27"/>
        <end position="44"/>
    </location>
</feature>
<evidence type="ECO:0000259" key="2">
    <source>
        <dbReference type="Pfam" id="PF13248"/>
    </source>
</evidence>
<dbReference type="Proteomes" id="UP000461162">
    <property type="component" value="Unassembled WGS sequence"/>
</dbReference>